<evidence type="ECO:0000313" key="2">
    <source>
        <dbReference type="Proteomes" id="UP000285832"/>
    </source>
</evidence>
<dbReference type="RefSeq" id="WP_005612265.1">
    <property type="nucleotide sequence ID" value="NZ_CABKOA010000009.1"/>
</dbReference>
<name>A0A415D4X7_9FIRM</name>
<proteinExistence type="predicted"/>
<protein>
    <submittedName>
        <fullName evidence="1">Uncharacterized protein</fullName>
    </submittedName>
</protein>
<gene>
    <name evidence="1" type="ORF">DW116_07650</name>
</gene>
<organism evidence="1 2">
    <name type="scientific">[Ruminococcus] lactaris</name>
    <dbReference type="NCBI Taxonomy" id="46228"/>
    <lineage>
        <taxon>Bacteria</taxon>
        <taxon>Bacillati</taxon>
        <taxon>Bacillota</taxon>
        <taxon>Clostridia</taxon>
        <taxon>Lachnospirales</taxon>
        <taxon>Lachnospiraceae</taxon>
        <taxon>Mediterraneibacter</taxon>
    </lineage>
</organism>
<evidence type="ECO:0000313" key="1">
    <source>
        <dbReference type="EMBL" id="RHJ61210.1"/>
    </source>
</evidence>
<dbReference type="GeneID" id="77334147"/>
<dbReference type="Proteomes" id="UP000285832">
    <property type="component" value="Unassembled WGS sequence"/>
</dbReference>
<accession>A0A415D4X7</accession>
<reference evidence="1 2" key="1">
    <citation type="submission" date="2018-08" db="EMBL/GenBank/DDBJ databases">
        <title>A genome reference for cultivated species of the human gut microbiota.</title>
        <authorList>
            <person name="Zou Y."/>
            <person name="Xue W."/>
            <person name="Luo G."/>
        </authorList>
    </citation>
    <scope>NUCLEOTIDE SEQUENCE [LARGE SCALE GENOMIC DNA]</scope>
    <source>
        <strain evidence="1 2">AM09-9</strain>
    </source>
</reference>
<comment type="caution">
    <text evidence="1">The sequence shown here is derived from an EMBL/GenBank/DDBJ whole genome shotgun (WGS) entry which is preliminary data.</text>
</comment>
<dbReference type="EMBL" id="QRMI01000017">
    <property type="protein sequence ID" value="RHJ61210.1"/>
    <property type="molecule type" value="Genomic_DNA"/>
</dbReference>
<dbReference type="AlphaFoldDB" id="A0A415D4X7"/>
<sequence length="71" mass="7798">MYCKKMLLPVKKCSTNRAIGGWAPSRYLSRLEAREKVSTSVLLEAIEQATGKVIAGKDSEEVVARFGAKLI</sequence>